<accession>A0A6J5SSJ4</accession>
<reference evidence="2" key="1">
    <citation type="submission" date="2020-05" db="EMBL/GenBank/DDBJ databases">
        <authorList>
            <person name="Chiriac C."/>
            <person name="Salcher M."/>
            <person name="Ghai R."/>
            <person name="Kavagutti S V."/>
        </authorList>
    </citation>
    <scope>NUCLEOTIDE SEQUENCE</scope>
</reference>
<proteinExistence type="predicted"/>
<evidence type="ECO:0000313" key="2">
    <source>
        <dbReference type="EMBL" id="CAB4218498.1"/>
    </source>
</evidence>
<dbReference type="EMBL" id="LR797461">
    <property type="protein sequence ID" value="CAB4218498.1"/>
    <property type="molecule type" value="Genomic_DNA"/>
</dbReference>
<gene>
    <name evidence="2" type="ORF">UFOVP1597_22</name>
</gene>
<name>A0A6J5SSJ4_9CAUD</name>
<protein>
    <recommendedName>
        <fullName evidence="1">DnaA N-terminal domain-containing protein</fullName>
    </recommendedName>
</protein>
<dbReference type="InterPro" id="IPR024633">
    <property type="entry name" value="DnaA_N_dom"/>
</dbReference>
<evidence type="ECO:0000259" key="1">
    <source>
        <dbReference type="Pfam" id="PF11638"/>
    </source>
</evidence>
<dbReference type="Pfam" id="PF11638">
    <property type="entry name" value="DnaA_N"/>
    <property type="match status" value="1"/>
</dbReference>
<feature type="domain" description="DnaA N-terminal" evidence="1">
    <location>
        <begin position="390"/>
        <end position="448"/>
    </location>
</feature>
<sequence length="451" mass="51111">MTNRSPRSCALMHECAWFAHQPDLALKVGPVEASILQFVHGWLESNNHSVGKTHEGKKWIYNSYKAWAAALKIYSETTVYRAIRNLEKLGFLLSEMLHSFRGNRTKWYTINYDKLNSFLSSFKPQKSSKRGPRNLTRWSRQNDEMLLTQITSVNTGLNGASARKTLQPVVEEAKQPVEAETASVVLEALPETKIVRPSCERPVKPKTVVRIGDVLPKVELTVEPEPITDPPSAPPIVDENPISVGEFVDKSLEIVQEIIGSKLEKPLEIDMPLFTKTIKKRMGTHFGLGSLGLERFRDYCTTFASIPFLMGQKAMSSGNRFVASIGSVLSAKMIERFWDKSKFFEVYPPKKPLPLTPEEEEMARRKELVPLTPLILPEVLTKAENPLDKRVKEVLYQTLGDVTYQSWFDKTGFVAIGTKNGEPEFMINTGFAREYIWTHYGDQLRKAFEGI</sequence>
<organism evidence="2">
    <name type="scientific">uncultured Caudovirales phage</name>
    <dbReference type="NCBI Taxonomy" id="2100421"/>
    <lineage>
        <taxon>Viruses</taxon>
        <taxon>Duplodnaviria</taxon>
        <taxon>Heunggongvirae</taxon>
        <taxon>Uroviricota</taxon>
        <taxon>Caudoviricetes</taxon>
        <taxon>Peduoviridae</taxon>
        <taxon>Maltschvirus</taxon>
        <taxon>Maltschvirus maltsch</taxon>
    </lineage>
</organism>